<keyword evidence="2" id="KW-0812">Transmembrane</keyword>
<keyword evidence="6" id="KW-1133">Transmembrane helix</keyword>
<evidence type="ECO:0000256" key="4">
    <source>
        <dbReference type="ARBA" id="ARBA00022837"/>
    </source>
</evidence>
<evidence type="ECO:0000256" key="7">
    <source>
        <dbReference type="ARBA" id="ARBA00023136"/>
    </source>
</evidence>
<dbReference type="PROSITE" id="PS50268">
    <property type="entry name" value="CADHERIN_2"/>
    <property type="match status" value="1"/>
</dbReference>
<feature type="domain" description="Cadherin" evidence="10">
    <location>
        <begin position="1"/>
        <end position="68"/>
    </location>
</feature>
<protein>
    <submittedName>
        <fullName evidence="11">PCDA2 protein</fullName>
    </submittedName>
</protein>
<gene>
    <name evidence="11" type="primary">Pcdha2_2</name>
    <name evidence="11" type="ORF">TURVEL_R13745</name>
</gene>
<proteinExistence type="predicted"/>
<accession>A0A7L3M4T5</accession>
<dbReference type="GO" id="GO:0007156">
    <property type="term" value="P:homophilic cell adhesion via plasma membrane adhesion molecules"/>
    <property type="evidence" value="ECO:0007669"/>
    <property type="project" value="InterPro"/>
</dbReference>
<dbReference type="Gene3D" id="2.60.40.60">
    <property type="entry name" value="Cadherins"/>
    <property type="match status" value="1"/>
</dbReference>
<evidence type="ECO:0000256" key="9">
    <source>
        <dbReference type="PROSITE-ProRule" id="PRU00043"/>
    </source>
</evidence>
<keyword evidence="4 9" id="KW-0106">Calcium</keyword>
<reference evidence="11 12" key="1">
    <citation type="submission" date="2019-09" db="EMBL/GenBank/DDBJ databases">
        <title>Bird 10,000 Genomes (B10K) Project - Family phase.</title>
        <authorList>
            <person name="Zhang G."/>
        </authorList>
    </citation>
    <scope>NUCLEOTIDE SEQUENCE [LARGE SCALE GENOMIC DNA]</scope>
    <source>
        <strain evidence="11">B10K-DU-029-46</strain>
    </source>
</reference>
<evidence type="ECO:0000256" key="1">
    <source>
        <dbReference type="ARBA" id="ARBA00004167"/>
    </source>
</evidence>
<dbReference type="GO" id="GO:0005509">
    <property type="term" value="F:calcium ion binding"/>
    <property type="evidence" value="ECO:0007669"/>
    <property type="project" value="UniProtKB-UniRule"/>
</dbReference>
<keyword evidence="8" id="KW-0325">Glycoprotein</keyword>
<dbReference type="SMART" id="SM00112">
    <property type="entry name" value="CA"/>
    <property type="match status" value="1"/>
</dbReference>
<feature type="non-terminal residue" evidence="11">
    <location>
        <position position="68"/>
    </location>
</feature>
<comment type="subcellular location">
    <subcellularLocation>
        <location evidence="1">Membrane</location>
        <topology evidence="1">Single-pass membrane protein</topology>
    </subcellularLocation>
</comment>
<evidence type="ECO:0000259" key="10">
    <source>
        <dbReference type="PROSITE" id="PS50268"/>
    </source>
</evidence>
<organism evidence="11 12">
    <name type="scientific">Turnix velox</name>
    <name type="common">Little buttonquail</name>
    <dbReference type="NCBI Taxonomy" id="2529409"/>
    <lineage>
        <taxon>Eukaryota</taxon>
        <taxon>Metazoa</taxon>
        <taxon>Chordata</taxon>
        <taxon>Craniata</taxon>
        <taxon>Vertebrata</taxon>
        <taxon>Euteleostomi</taxon>
        <taxon>Archelosauria</taxon>
        <taxon>Archosauria</taxon>
        <taxon>Dinosauria</taxon>
        <taxon>Saurischia</taxon>
        <taxon>Theropoda</taxon>
        <taxon>Coelurosauria</taxon>
        <taxon>Aves</taxon>
        <taxon>Neognathae</taxon>
        <taxon>Neoaves</taxon>
        <taxon>Charadriiformes</taxon>
        <taxon>Turnicidae</taxon>
        <taxon>Turnix</taxon>
    </lineage>
</organism>
<dbReference type="Pfam" id="PF00028">
    <property type="entry name" value="Cadherin"/>
    <property type="match status" value="1"/>
</dbReference>
<evidence type="ECO:0000256" key="8">
    <source>
        <dbReference type="ARBA" id="ARBA00023180"/>
    </source>
</evidence>
<dbReference type="OrthoDB" id="9990384at2759"/>
<dbReference type="CDD" id="cd11304">
    <property type="entry name" value="Cadherin_repeat"/>
    <property type="match status" value="1"/>
</dbReference>
<name>A0A7L3M4T5_9CHAR</name>
<feature type="non-terminal residue" evidence="11">
    <location>
        <position position="1"/>
    </location>
</feature>
<keyword evidence="3" id="KW-0677">Repeat</keyword>
<keyword evidence="5" id="KW-0130">Cell adhesion</keyword>
<dbReference type="PANTHER" id="PTHR24028:SF236">
    <property type="entry name" value="PROTOCADHERIN GAMMA-C3"/>
    <property type="match status" value="1"/>
</dbReference>
<dbReference type="PANTHER" id="PTHR24028">
    <property type="entry name" value="CADHERIN-87A"/>
    <property type="match status" value="1"/>
</dbReference>
<evidence type="ECO:0000313" key="12">
    <source>
        <dbReference type="Proteomes" id="UP000582182"/>
    </source>
</evidence>
<keyword evidence="12" id="KW-1185">Reference proteome</keyword>
<evidence type="ECO:0000256" key="3">
    <source>
        <dbReference type="ARBA" id="ARBA00022737"/>
    </source>
</evidence>
<dbReference type="InterPro" id="IPR015919">
    <property type="entry name" value="Cadherin-like_sf"/>
</dbReference>
<dbReference type="GO" id="GO:0005886">
    <property type="term" value="C:plasma membrane"/>
    <property type="evidence" value="ECO:0007669"/>
    <property type="project" value="TreeGrafter"/>
</dbReference>
<sequence>LSATDLDEGSNSDIVYSFSRHVSEEVKEMFTVDEKNGEVRLRGNLDHEEKDRYEIMVEARDKGTPSLS</sequence>
<evidence type="ECO:0000313" key="11">
    <source>
        <dbReference type="EMBL" id="NXU60028.1"/>
    </source>
</evidence>
<dbReference type="Proteomes" id="UP000582182">
    <property type="component" value="Unassembled WGS sequence"/>
</dbReference>
<dbReference type="InterPro" id="IPR050174">
    <property type="entry name" value="Protocadherin/Cadherin-CA"/>
</dbReference>
<dbReference type="SUPFAM" id="SSF49313">
    <property type="entry name" value="Cadherin-like"/>
    <property type="match status" value="1"/>
</dbReference>
<evidence type="ECO:0000256" key="6">
    <source>
        <dbReference type="ARBA" id="ARBA00022989"/>
    </source>
</evidence>
<dbReference type="FunFam" id="2.60.40.60:FF:000002">
    <property type="entry name" value="Protocadherin alpha 2"/>
    <property type="match status" value="1"/>
</dbReference>
<evidence type="ECO:0000256" key="5">
    <source>
        <dbReference type="ARBA" id="ARBA00022889"/>
    </source>
</evidence>
<comment type="caution">
    <text evidence="11">The sequence shown here is derived from an EMBL/GenBank/DDBJ whole genome shotgun (WGS) entry which is preliminary data.</text>
</comment>
<dbReference type="InterPro" id="IPR002126">
    <property type="entry name" value="Cadherin-like_dom"/>
</dbReference>
<keyword evidence="7" id="KW-0472">Membrane</keyword>
<dbReference type="EMBL" id="VZTY01054835">
    <property type="protein sequence ID" value="NXU60028.1"/>
    <property type="molecule type" value="Genomic_DNA"/>
</dbReference>
<dbReference type="AlphaFoldDB" id="A0A7L3M4T5"/>
<evidence type="ECO:0000256" key="2">
    <source>
        <dbReference type="ARBA" id="ARBA00022692"/>
    </source>
</evidence>